<feature type="compositionally biased region" description="Polar residues" evidence="1">
    <location>
        <begin position="68"/>
        <end position="81"/>
    </location>
</feature>
<feature type="compositionally biased region" description="Polar residues" evidence="1">
    <location>
        <begin position="34"/>
        <end position="57"/>
    </location>
</feature>
<evidence type="ECO:0000313" key="2">
    <source>
        <dbReference type="EMBL" id="KAL0189102.1"/>
    </source>
</evidence>
<feature type="region of interest" description="Disordered" evidence="1">
    <location>
        <begin position="21"/>
        <end position="81"/>
    </location>
</feature>
<protein>
    <submittedName>
        <fullName evidence="2">Uncharacterized protein</fullName>
    </submittedName>
</protein>
<gene>
    <name evidence="2" type="ORF">M9458_016201</name>
</gene>
<dbReference type="EMBL" id="JAMKFB020000007">
    <property type="protein sequence ID" value="KAL0189102.1"/>
    <property type="molecule type" value="Genomic_DNA"/>
</dbReference>
<accession>A0ABD0QTF1</accession>
<name>A0ABD0QTF1_CIRMR</name>
<sequence>GDTSTTVTRTNVLEMMRQFRNAPEDEESAEMNEGLQNLSLTSSQNKGSGVRTSQDLSVTPGPPEDITDSSNSSKPLTPNKK</sequence>
<organism evidence="2 3">
    <name type="scientific">Cirrhinus mrigala</name>
    <name type="common">Mrigala</name>
    <dbReference type="NCBI Taxonomy" id="683832"/>
    <lineage>
        <taxon>Eukaryota</taxon>
        <taxon>Metazoa</taxon>
        <taxon>Chordata</taxon>
        <taxon>Craniata</taxon>
        <taxon>Vertebrata</taxon>
        <taxon>Euteleostomi</taxon>
        <taxon>Actinopterygii</taxon>
        <taxon>Neopterygii</taxon>
        <taxon>Teleostei</taxon>
        <taxon>Ostariophysi</taxon>
        <taxon>Cypriniformes</taxon>
        <taxon>Cyprinidae</taxon>
        <taxon>Labeoninae</taxon>
        <taxon>Labeonini</taxon>
        <taxon>Cirrhinus</taxon>
    </lineage>
</organism>
<dbReference type="Proteomes" id="UP001529510">
    <property type="component" value="Unassembled WGS sequence"/>
</dbReference>
<feature type="non-terminal residue" evidence="2">
    <location>
        <position position="1"/>
    </location>
</feature>
<comment type="caution">
    <text evidence="2">The sequence shown here is derived from an EMBL/GenBank/DDBJ whole genome shotgun (WGS) entry which is preliminary data.</text>
</comment>
<proteinExistence type="predicted"/>
<feature type="non-terminal residue" evidence="2">
    <location>
        <position position="81"/>
    </location>
</feature>
<reference evidence="2 3" key="1">
    <citation type="submission" date="2024-05" db="EMBL/GenBank/DDBJ databases">
        <title>Genome sequencing and assembly of Indian major carp, Cirrhinus mrigala (Hamilton, 1822).</title>
        <authorList>
            <person name="Mohindra V."/>
            <person name="Chowdhury L.M."/>
            <person name="Lal K."/>
            <person name="Jena J.K."/>
        </authorList>
    </citation>
    <scope>NUCLEOTIDE SEQUENCE [LARGE SCALE GENOMIC DNA]</scope>
    <source>
        <strain evidence="2">CM1030</strain>
        <tissue evidence="2">Blood</tissue>
    </source>
</reference>
<evidence type="ECO:0000313" key="3">
    <source>
        <dbReference type="Proteomes" id="UP001529510"/>
    </source>
</evidence>
<evidence type="ECO:0000256" key="1">
    <source>
        <dbReference type="SAM" id="MobiDB-lite"/>
    </source>
</evidence>
<keyword evidence="3" id="KW-1185">Reference proteome</keyword>
<dbReference type="AlphaFoldDB" id="A0ABD0QTF1"/>